<evidence type="ECO:0000256" key="7">
    <source>
        <dbReference type="RuleBase" id="RU003956"/>
    </source>
</evidence>
<evidence type="ECO:0000256" key="2">
    <source>
        <dbReference type="ARBA" id="ARBA00022723"/>
    </source>
</evidence>
<dbReference type="Pfam" id="PF00484">
    <property type="entry name" value="Pro_CA"/>
    <property type="match status" value="1"/>
</dbReference>
<keyword evidence="2 6" id="KW-0479">Metal-binding</keyword>
<evidence type="ECO:0000313" key="9">
    <source>
        <dbReference type="Proteomes" id="UP001324634"/>
    </source>
</evidence>
<keyword evidence="4 7" id="KW-0456">Lyase</keyword>
<dbReference type="PANTHER" id="PTHR11002">
    <property type="entry name" value="CARBONIC ANHYDRASE"/>
    <property type="match status" value="1"/>
</dbReference>
<dbReference type="GO" id="GO:0004089">
    <property type="term" value="F:carbonate dehydratase activity"/>
    <property type="evidence" value="ECO:0007669"/>
    <property type="project" value="UniProtKB-UniRule"/>
</dbReference>
<dbReference type="EMBL" id="CP139487">
    <property type="protein sequence ID" value="WPU65799.1"/>
    <property type="molecule type" value="Genomic_DNA"/>
</dbReference>
<dbReference type="InterPro" id="IPR001765">
    <property type="entry name" value="Carbonic_anhydrase"/>
</dbReference>
<keyword evidence="9" id="KW-1185">Reference proteome</keyword>
<feature type="binding site" evidence="6">
    <location>
        <position position="101"/>
    </location>
    <ligand>
        <name>Zn(2+)</name>
        <dbReference type="ChEBI" id="CHEBI:29105"/>
    </ligand>
</feature>
<dbReference type="InterPro" id="IPR036874">
    <property type="entry name" value="Carbonic_anhydrase_sf"/>
</dbReference>
<dbReference type="EC" id="4.2.1.1" evidence="7"/>
<dbReference type="RefSeq" id="WP_321396980.1">
    <property type="nucleotide sequence ID" value="NZ_CP139487.1"/>
</dbReference>
<reference evidence="8 9" key="1">
    <citation type="submission" date="2023-11" db="EMBL/GenBank/DDBJ databases">
        <title>Peredibacter starrii A3.12.</title>
        <authorList>
            <person name="Mitchell R.J."/>
        </authorList>
    </citation>
    <scope>NUCLEOTIDE SEQUENCE [LARGE SCALE GENOMIC DNA]</scope>
    <source>
        <strain evidence="8 9">A3.12</strain>
    </source>
</reference>
<dbReference type="SUPFAM" id="SSF53056">
    <property type="entry name" value="beta-carbonic anhydrase, cab"/>
    <property type="match status" value="1"/>
</dbReference>
<organism evidence="8 9">
    <name type="scientific">Peredibacter starrii</name>
    <dbReference type="NCBI Taxonomy" id="28202"/>
    <lineage>
        <taxon>Bacteria</taxon>
        <taxon>Pseudomonadati</taxon>
        <taxon>Bdellovibrionota</taxon>
        <taxon>Bacteriovoracia</taxon>
        <taxon>Bacteriovoracales</taxon>
        <taxon>Bacteriovoracaceae</taxon>
        <taxon>Peredibacter</taxon>
    </lineage>
</organism>
<feature type="binding site" evidence="6">
    <location>
        <position position="42"/>
    </location>
    <ligand>
        <name>Zn(2+)</name>
        <dbReference type="ChEBI" id="CHEBI:29105"/>
    </ligand>
</feature>
<dbReference type="GO" id="GO:0008270">
    <property type="term" value="F:zinc ion binding"/>
    <property type="evidence" value="ECO:0007669"/>
    <property type="project" value="UniProtKB-UniRule"/>
</dbReference>
<keyword evidence="3 6" id="KW-0862">Zinc</keyword>
<dbReference type="PANTHER" id="PTHR11002:SF76">
    <property type="entry name" value="CARBONIC ANHYDRASE"/>
    <property type="match status" value="1"/>
</dbReference>
<evidence type="ECO:0000256" key="4">
    <source>
        <dbReference type="ARBA" id="ARBA00023239"/>
    </source>
</evidence>
<comment type="function">
    <text evidence="7">Reversible hydration of carbon dioxide.</text>
</comment>
<dbReference type="PROSITE" id="PS00704">
    <property type="entry name" value="PROK_CO2_ANHYDRASE_1"/>
    <property type="match status" value="1"/>
</dbReference>
<dbReference type="FunFam" id="3.40.1050.10:FF:000001">
    <property type="entry name" value="Carbonic anhydrase"/>
    <property type="match status" value="1"/>
</dbReference>
<accession>A0AAX4HSB9</accession>
<sequence length="209" mass="24210">MDRIKHLLLENRAWAQSKLDIDPDYFAKMAKDQNPEFLYIGCSDSRVPPTEMTNLDPGQMFIHRNIANLVVHTDMNFLSVLQYAVNNLKVPHIIVCGHYNCGGVKAALSTHSLGMLNNWVRNIKDVYFFNKLEVDSQKSETERVNKLVELNVIEQVKNLMHTSIVQKAWHERKMPYIHGWVYDINTGLIKTLLTVDPDTKLDSAYRFDY</sequence>
<comment type="cofactor">
    <cofactor evidence="6">
        <name>Zn(2+)</name>
        <dbReference type="ChEBI" id="CHEBI:29105"/>
    </cofactor>
    <text evidence="6">Binds 1 zinc ion per subunit.</text>
</comment>
<proteinExistence type="inferred from homology"/>
<evidence type="ECO:0000256" key="1">
    <source>
        <dbReference type="ARBA" id="ARBA00006217"/>
    </source>
</evidence>
<dbReference type="KEGG" id="psti:SOO65_03470"/>
<dbReference type="SMART" id="SM00947">
    <property type="entry name" value="Pro_CA"/>
    <property type="match status" value="1"/>
</dbReference>
<evidence type="ECO:0000256" key="3">
    <source>
        <dbReference type="ARBA" id="ARBA00022833"/>
    </source>
</evidence>
<feature type="binding site" evidence="6">
    <location>
        <position position="44"/>
    </location>
    <ligand>
        <name>Zn(2+)</name>
        <dbReference type="ChEBI" id="CHEBI:29105"/>
    </ligand>
</feature>
<dbReference type="GO" id="GO:0015976">
    <property type="term" value="P:carbon utilization"/>
    <property type="evidence" value="ECO:0007669"/>
    <property type="project" value="InterPro"/>
</dbReference>
<dbReference type="CDD" id="cd00883">
    <property type="entry name" value="beta_CA_cladeA"/>
    <property type="match status" value="1"/>
</dbReference>
<evidence type="ECO:0000313" key="8">
    <source>
        <dbReference type="EMBL" id="WPU65799.1"/>
    </source>
</evidence>
<dbReference type="Gene3D" id="3.40.1050.10">
    <property type="entry name" value="Carbonic anhydrase"/>
    <property type="match status" value="1"/>
</dbReference>
<evidence type="ECO:0000256" key="5">
    <source>
        <dbReference type="ARBA" id="ARBA00048348"/>
    </source>
</evidence>
<feature type="binding site" evidence="6">
    <location>
        <position position="98"/>
    </location>
    <ligand>
        <name>Zn(2+)</name>
        <dbReference type="ChEBI" id="CHEBI:29105"/>
    </ligand>
</feature>
<evidence type="ECO:0000256" key="6">
    <source>
        <dbReference type="PIRSR" id="PIRSR601765-1"/>
    </source>
</evidence>
<comment type="catalytic activity">
    <reaction evidence="5 7">
        <text>hydrogencarbonate + H(+) = CO2 + H2O</text>
        <dbReference type="Rhea" id="RHEA:10748"/>
        <dbReference type="ChEBI" id="CHEBI:15377"/>
        <dbReference type="ChEBI" id="CHEBI:15378"/>
        <dbReference type="ChEBI" id="CHEBI:16526"/>
        <dbReference type="ChEBI" id="CHEBI:17544"/>
        <dbReference type="EC" id="4.2.1.1"/>
    </reaction>
</comment>
<dbReference type="PROSITE" id="PS00705">
    <property type="entry name" value="PROK_CO2_ANHYDRASE_2"/>
    <property type="match status" value="1"/>
</dbReference>
<protein>
    <recommendedName>
        <fullName evidence="7">Carbonic anhydrase</fullName>
        <ecNumber evidence="7">4.2.1.1</ecNumber>
    </recommendedName>
    <alternativeName>
        <fullName evidence="7">Carbonate dehydratase</fullName>
    </alternativeName>
</protein>
<name>A0AAX4HSB9_9BACT</name>
<dbReference type="AlphaFoldDB" id="A0AAX4HSB9"/>
<comment type="similarity">
    <text evidence="1 7">Belongs to the beta-class carbonic anhydrase family.</text>
</comment>
<dbReference type="InterPro" id="IPR015892">
    <property type="entry name" value="Carbonic_anhydrase_CS"/>
</dbReference>
<dbReference type="Proteomes" id="UP001324634">
    <property type="component" value="Chromosome"/>
</dbReference>
<gene>
    <name evidence="8" type="ORF">SOO65_03470</name>
</gene>